<dbReference type="eggNOG" id="KOG4635">
    <property type="taxonomic scope" value="Eukaryota"/>
</dbReference>
<dbReference type="AlphaFoldDB" id="A0A177WYW4"/>
<dbReference type="GO" id="GO:0006623">
    <property type="term" value="P:protein targeting to vacuole"/>
    <property type="evidence" value="ECO:0007669"/>
    <property type="project" value="TreeGrafter"/>
</dbReference>
<sequence length="225" mass="26187">MPVLQQSPVDSPSLGLKRPTASSTTASGNDDDLEDELVQPFGSYLNSHCSSLYSGSKFKGQQKSGRNSYEVLVEFQHVDFKSSFLCGYLHIKGLTDDWPDLCTFFDAEIIGPRYSFLTRKWDANENIDRQHWIKFPAFKPFEKIFNDDGFSHDFNHDDHIFMRWKEHFLVPDHRIKSISGASFAGFYYICFQKSTRTITGLYFHQHSEWFQHLQLHHIPERSFSS</sequence>
<reference evidence="3 4" key="2">
    <citation type="submission" date="2016-05" db="EMBL/GenBank/DDBJ databases">
        <title>Lineage-specific infection strategies underlie the spectrum of fungal disease in amphibians.</title>
        <authorList>
            <person name="Cuomo C.A."/>
            <person name="Farrer R.A."/>
            <person name="James T."/>
            <person name="Longcore J."/>
            <person name="Birren B."/>
        </authorList>
    </citation>
    <scope>NUCLEOTIDE SEQUENCE [LARGE SCALE GENOMIC DNA]</scope>
    <source>
        <strain evidence="3 4">JEL423</strain>
    </source>
</reference>
<dbReference type="InterPro" id="IPR018618">
    <property type="entry name" value="GID4/10-like"/>
</dbReference>
<dbReference type="OrthoDB" id="62at2759"/>
<dbReference type="EMBL" id="DS022314">
    <property type="protein sequence ID" value="OAJ45098.1"/>
    <property type="molecule type" value="Genomic_DNA"/>
</dbReference>
<feature type="region of interest" description="Disordered" evidence="2">
    <location>
        <begin position="1"/>
        <end position="32"/>
    </location>
</feature>
<dbReference type="STRING" id="403673.A0A177WYW4"/>
<dbReference type="Pfam" id="PF09783">
    <property type="entry name" value="Vac_ImportDeg"/>
    <property type="match status" value="1"/>
</dbReference>
<dbReference type="VEuPathDB" id="FungiDB:BDEG_28263"/>
<comment type="similarity">
    <text evidence="1">Belongs to the GID4/VID24 family.</text>
</comment>
<dbReference type="GO" id="GO:0045721">
    <property type="term" value="P:negative regulation of gluconeogenesis"/>
    <property type="evidence" value="ECO:0007669"/>
    <property type="project" value="TreeGrafter"/>
</dbReference>
<name>A0A177WYW4_BATDL</name>
<dbReference type="GO" id="GO:0043161">
    <property type="term" value="P:proteasome-mediated ubiquitin-dependent protein catabolic process"/>
    <property type="evidence" value="ECO:0007669"/>
    <property type="project" value="TreeGrafter"/>
</dbReference>
<reference evidence="3 4" key="1">
    <citation type="submission" date="2006-10" db="EMBL/GenBank/DDBJ databases">
        <title>The Genome Sequence of Batrachochytrium dendrobatidis JEL423.</title>
        <authorList>
            <consortium name="The Broad Institute Genome Sequencing Platform"/>
            <person name="Birren B."/>
            <person name="Lander E."/>
            <person name="Galagan J."/>
            <person name="Cuomo C."/>
            <person name="Devon K."/>
            <person name="Jaffe D."/>
            <person name="Butler J."/>
            <person name="Alvarez P."/>
            <person name="Gnerre S."/>
            <person name="Grabherr M."/>
            <person name="Kleber M."/>
            <person name="Mauceli E."/>
            <person name="Brockman W."/>
            <person name="Young S."/>
            <person name="LaButti K."/>
            <person name="Sykes S."/>
            <person name="DeCaprio D."/>
            <person name="Crawford M."/>
            <person name="Koehrsen M."/>
            <person name="Engels R."/>
            <person name="Montgomery P."/>
            <person name="Pearson M."/>
            <person name="Howarth C."/>
            <person name="Larson L."/>
            <person name="White J."/>
            <person name="O'Leary S."/>
            <person name="Kodira C."/>
            <person name="Zeng Q."/>
            <person name="Yandava C."/>
            <person name="Alvarado L."/>
            <person name="Longcore J."/>
            <person name="James T."/>
        </authorList>
    </citation>
    <scope>NUCLEOTIDE SEQUENCE [LARGE SCALE GENOMIC DNA]</scope>
    <source>
        <strain evidence="3 4">JEL423</strain>
    </source>
</reference>
<protein>
    <recommendedName>
        <fullName evidence="5">Vacuolar import and degradation protein</fullName>
    </recommendedName>
</protein>
<evidence type="ECO:0008006" key="5">
    <source>
        <dbReference type="Google" id="ProtNLM"/>
    </source>
</evidence>
<evidence type="ECO:0000256" key="2">
    <source>
        <dbReference type="SAM" id="MobiDB-lite"/>
    </source>
</evidence>
<dbReference type="PANTHER" id="PTHR14534:SF3">
    <property type="entry name" value="GID COMPLEX SUBUNIT 4 HOMOLOG"/>
    <property type="match status" value="1"/>
</dbReference>
<dbReference type="GO" id="GO:0034657">
    <property type="term" value="C:GID complex"/>
    <property type="evidence" value="ECO:0007669"/>
    <property type="project" value="TreeGrafter"/>
</dbReference>
<evidence type="ECO:0000313" key="4">
    <source>
        <dbReference type="Proteomes" id="UP000077115"/>
    </source>
</evidence>
<feature type="compositionally biased region" description="Polar residues" evidence="2">
    <location>
        <begin position="1"/>
        <end position="10"/>
    </location>
</feature>
<evidence type="ECO:0000256" key="1">
    <source>
        <dbReference type="ARBA" id="ARBA00061469"/>
    </source>
</evidence>
<gene>
    <name evidence="3" type="ORF">BDEG_28263</name>
</gene>
<organism evidence="3 4">
    <name type="scientific">Batrachochytrium dendrobatidis (strain JEL423)</name>
    <dbReference type="NCBI Taxonomy" id="403673"/>
    <lineage>
        <taxon>Eukaryota</taxon>
        <taxon>Fungi</taxon>
        <taxon>Fungi incertae sedis</taxon>
        <taxon>Chytridiomycota</taxon>
        <taxon>Chytridiomycota incertae sedis</taxon>
        <taxon>Chytridiomycetes</taxon>
        <taxon>Rhizophydiales</taxon>
        <taxon>Rhizophydiales incertae sedis</taxon>
        <taxon>Batrachochytrium</taxon>
    </lineage>
</organism>
<accession>A0A177WYW4</accession>
<evidence type="ECO:0000313" key="3">
    <source>
        <dbReference type="EMBL" id="OAJ45098.1"/>
    </source>
</evidence>
<dbReference type="PANTHER" id="PTHR14534">
    <property type="entry name" value="VACUOLAR IMPORT AND DEGRADATION PROTEIN 24"/>
    <property type="match status" value="1"/>
</dbReference>
<dbReference type="Proteomes" id="UP000077115">
    <property type="component" value="Unassembled WGS sequence"/>
</dbReference>
<dbReference type="GO" id="GO:0007039">
    <property type="term" value="P:protein catabolic process in the vacuole"/>
    <property type="evidence" value="ECO:0007669"/>
    <property type="project" value="TreeGrafter"/>
</dbReference>
<proteinExistence type="inferred from homology"/>
<dbReference type="GO" id="GO:0005773">
    <property type="term" value="C:vacuole"/>
    <property type="evidence" value="ECO:0007669"/>
    <property type="project" value="GOC"/>
</dbReference>